<dbReference type="GO" id="GO:0022857">
    <property type="term" value="F:transmembrane transporter activity"/>
    <property type="evidence" value="ECO:0007669"/>
    <property type="project" value="TreeGrafter"/>
</dbReference>
<dbReference type="PANTHER" id="PTHR30572">
    <property type="entry name" value="MEMBRANE COMPONENT OF TRANSPORTER-RELATED"/>
    <property type="match status" value="1"/>
</dbReference>
<reference evidence="10" key="1">
    <citation type="submission" date="2005-08" db="EMBL/GenBank/DDBJ databases">
        <title>Complete sequence of Chlorobium chlorochromatii CaD3.</title>
        <authorList>
            <person name="Copeland A."/>
            <person name="Lucas S."/>
            <person name="Lapidus A."/>
            <person name="Barry K."/>
            <person name="Detter J.C."/>
            <person name="Glavina T."/>
            <person name="Hammon N."/>
            <person name="Israni S."/>
            <person name="Pitluck S."/>
            <person name="Bryant D."/>
            <person name="Schmutz J."/>
            <person name="Larimer F."/>
            <person name="Land M."/>
            <person name="Kyrpides N."/>
            <person name="Ivanova N."/>
            <person name="Richardson P."/>
        </authorList>
    </citation>
    <scope>NUCLEOTIDE SEQUENCE [LARGE SCALE GENOMIC DNA]</scope>
    <source>
        <strain evidence="10">CaD3</strain>
    </source>
</reference>
<evidence type="ECO:0000259" key="9">
    <source>
        <dbReference type="Pfam" id="PF12704"/>
    </source>
</evidence>
<dbReference type="eggNOG" id="COG0577">
    <property type="taxonomic scope" value="Bacteria"/>
</dbReference>
<organism evidence="10">
    <name type="scientific">Chlorobium chlorochromatii (strain CaD3)</name>
    <dbReference type="NCBI Taxonomy" id="340177"/>
    <lineage>
        <taxon>Bacteria</taxon>
        <taxon>Pseudomonadati</taxon>
        <taxon>Chlorobiota</taxon>
        <taxon>Chlorobiia</taxon>
        <taxon>Chlorobiales</taxon>
        <taxon>Chlorobiaceae</taxon>
        <taxon>Chlorobium/Pelodictyon group</taxon>
        <taxon>Chlorobium</taxon>
    </lineage>
</organism>
<evidence type="ECO:0000256" key="4">
    <source>
        <dbReference type="ARBA" id="ARBA00022989"/>
    </source>
</evidence>
<dbReference type="InterPro" id="IPR003838">
    <property type="entry name" value="ABC3_permease_C"/>
</dbReference>
<dbReference type="KEGG" id="cch:Cag_0990"/>
<evidence type="ECO:0000256" key="6">
    <source>
        <dbReference type="ARBA" id="ARBA00038076"/>
    </source>
</evidence>
<accession>Q3ARX2</accession>
<protein>
    <submittedName>
        <fullName evidence="10">ABC transporter efflux protein</fullName>
    </submittedName>
</protein>
<feature type="domain" description="MacB-like periplasmic core" evidence="9">
    <location>
        <begin position="21"/>
        <end position="247"/>
    </location>
</feature>
<dbReference type="GO" id="GO:0005886">
    <property type="term" value="C:plasma membrane"/>
    <property type="evidence" value="ECO:0007669"/>
    <property type="project" value="UniProtKB-SubCell"/>
</dbReference>
<comment type="subcellular location">
    <subcellularLocation>
        <location evidence="1">Cell membrane</location>
        <topology evidence="1">Multi-pass membrane protein</topology>
    </subcellularLocation>
</comment>
<name>Q3ARX2_CHLCH</name>
<evidence type="ECO:0000313" key="10">
    <source>
        <dbReference type="EMBL" id="ABB28253.1"/>
    </source>
</evidence>
<feature type="transmembrane region" description="Helical" evidence="7">
    <location>
        <begin position="21"/>
        <end position="42"/>
    </location>
</feature>
<dbReference type="Pfam" id="PF12704">
    <property type="entry name" value="MacB_PCD"/>
    <property type="match status" value="1"/>
</dbReference>
<evidence type="ECO:0000256" key="1">
    <source>
        <dbReference type="ARBA" id="ARBA00004651"/>
    </source>
</evidence>
<dbReference type="InterPro" id="IPR025857">
    <property type="entry name" value="MacB_PCD"/>
</dbReference>
<dbReference type="PANTHER" id="PTHR30572:SF4">
    <property type="entry name" value="ABC TRANSPORTER PERMEASE YTRF"/>
    <property type="match status" value="1"/>
</dbReference>
<sequence>MLFREIIQQALLSLSVNKLRSGLTIMGVAVGVFSIIAVMTALDAIDASIESGLSSLGASTFQMQKNPPTTLGRAHGRNLYANRRDISWQEAQRFKKEMEGKSKTVGLVIQSKAHQANYGNLSTNPDVSLVGGDEHFALANGYTIAEGRNVVESDIRSQRNVVVLGSEVAATLFPAGNSALQKKIRLNGEVLTVIGVFAKKGSAFGQSQDNMALLPITRYLSHINEKSSIAITVEATSQADYARTMDRAIGAMRLARGLTIQQSNDFEILSNESLLDSFRDIKQAVTTGAFLISMTALLTAGVGIMNIMLVSVTERTREIGIRKSVGAPRTSILRQFLLEALFLSLAGGAIGIVTGLGAGNLVALQFNLPPLFPWLWIMIALVVCSTVGIAFGIFPAWKAATLNPVDALRRR</sequence>
<dbReference type="OrthoDB" id="9769100at2"/>
<dbReference type="InterPro" id="IPR050250">
    <property type="entry name" value="Macrolide_Exporter_MacB"/>
</dbReference>
<dbReference type="AlphaFoldDB" id="Q3ARX2"/>
<evidence type="ECO:0000256" key="3">
    <source>
        <dbReference type="ARBA" id="ARBA00022692"/>
    </source>
</evidence>
<evidence type="ECO:0000256" key="2">
    <source>
        <dbReference type="ARBA" id="ARBA00022475"/>
    </source>
</evidence>
<keyword evidence="4 7" id="KW-1133">Transmembrane helix</keyword>
<dbReference type="HOGENOM" id="CLU_000604_8_0_10"/>
<evidence type="ECO:0000256" key="5">
    <source>
        <dbReference type="ARBA" id="ARBA00023136"/>
    </source>
</evidence>
<comment type="similarity">
    <text evidence="6">Belongs to the ABC-4 integral membrane protein family.</text>
</comment>
<proteinExistence type="inferred from homology"/>
<evidence type="ECO:0000256" key="7">
    <source>
        <dbReference type="SAM" id="Phobius"/>
    </source>
</evidence>
<feature type="transmembrane region" description="Helical" evidence="7">
    <location>
        <begin position="374"/>
        <end position="394"/>
    </location>
</feature>
<keyword evidence="2" id="KW-1003">Cell membrane</keyword>
<dbReference type="STRING" id="340177.Cag_0990"/>
<dbReference type="Pfam" id="PF02687">
    <property type="entry name" value="FtsX"/>
    <property type="match status" value="1"/>
</dbReference>
<evidence type="ECO:0000259" key="8">
    <source>
        <dbReference type="Pfam" id="PF02687"/>
    </source>
</evidence>
<feature type="transmembrane region" description="Helical" evidence="7">
    <location>
        <begin position="289"/>
        <end position="312"/>
    </location>
</feature>
<feature type="domain" description="ABC3 transporter permease C-terminal" evidence="8">
    <location>
        <begin position="291"/>
        <end position="404"/>
    </location>
</feature>
<gene>
    <name evidence="10" type="ordered locus">Cag_0990</name>
</gene>
<keyword evidence="3 7" id="KW-0812">Transmembrane</keyword>
<keyword evidence="5 7" id="KW-0472">Membrane</keyword>
<feature type="transmembrane region" description="Helical" evidence="7">
    <location>
        <begin position="332"/>
        <end position="354"/>
    </location>
</feature>
<dbReference type="EMBL" id="CP000108">
    <property type="protein sequence ID" value="ABB28253.1"/>
    <property type="molecule type" value="Genomic_DNA"/>
</dbReference>